<name>A0ABY3MGR5_AERVE</name>
<dbReference type="EMBL" id="NQMC01000083">
    <property type="protein sequence ID" value="TYD40889.1"/>
    <property type="molecule type" value="Genomic_DNA"/>
</dbReference>
<sequence>MARRYYRRRNQTLITGTASTMLMSSWWGALLLGLIGYGLFYWLLPAWIISKIQEIPQLTTGLDIRTMAFQAVARRLHWSEFVGMAFLWLGLLIAGIKLLATELEPSQHHSGLLGFLARLLARWSD</sequence>
<dbReference type="RefSeq" id="WP_040069954.1">
    <property type="nucleotide sequence ID" value="NZ_CDDU01000061.1"/>
</dbReference>
<feature type="transmembrane region" description="Helical" evidence="1">
    <location>
        <begin position="21"/>
        <end position="44"/>
    </location>
</feature>
<feature type="transmembrane region" description="Helical" evidence="1">
    <location>
        <begin position="81"/>
        <end position="100"/>
    </location>
</feature>
<dbReference type="GeneID" id="47845044"/>
<keyword evidence="1" id="KW-1133">Transmembrane helix</keyword>
<evidence type="ECO:0000313" key="2">
    <source>
        <dbReference type="EMBL" id="TYD40889.1"/>
    </source>
</evidence>
<accession>A0ABY3MGR5</accession>
<protein>
    <submittedName>
        <fullName evidence="2">Uncharacterized protein</fullName>
    </submittedName>
</protein>
<dbReference type="Proteomes" id="UP000323129">
    <property type="component" value="Unassembled WGS sequence"/>
</dbReference>
<keyword evidence="1" id="KW-0472">Membrane</keyword>
<comment type="caution">
    <text evidence="2">The sequence shown here is derived from an EMBL/GenBank/DDBJ whole genome shotgun (WGS) entry which is preliminary data.</text>
</comment>
<keyword evidence="1" id="KW-0812">Transmembrane</keyword>
<proteinExistence type="predicted"/>
<evidence type="ECO:0000256" key="1">
    <source>
        <dbReference type="SAM" id="Phobius"/>
    </source>
</evidence>
<gene>
    <name evidence="2" type="ORF">CJF24_19705</name>
</gene>
<reference evidence="2 3" key="1">
    <citation type="submission" date="2017-08" db="EMBL/GenBank/DDBJ databases">
        <title>Aeromonas veronii bv sobria strain NS22 whole genome sequencing.</title>
        <authorList>
            <person name="Katharios P."/>
            <person name="Ha V.Q."/>
            <person name="Smyrli M."/>
        </authorList>
    </citation>
    <scope>NUCLEOTIDE SEQUENCE [LARGE SCALE GENOMIC DNA]</scope>
    <source>
        <strain evidence="2 3">NS22</strain>
    </source>
</reference>
<evidence type="ECO:0000313" key="3">
    <source>
        <dbReference type="Proteomes" id="UP000323129"/>
    </source>
</evidence>
<keyword evidence="3" id="KW-1185">Reference proteome</keyword>
<organism evidence="2 3">
    <name type="scientific">Aeromonas veronii</name>
    <dbReference type="NCBI Taxonomy" id="654"/>
    <lineage>
        <taxon>Bacteria</taxon>
        <taxon>Pseudomonadati</taxon>
        <taxon>Pseudomonadota</taxon>
        <taxon>Gammaproteobacteria</taxon>
        <taxon>Aeromonadales</taxon>
        <taxon>Aeromonadaceae</taxon>
        <taxon>Aeromonas</taxon>
    </lineage>
</organism>